<dbReference type="AlphaFoldDB" id="A0A7K0CU45"/>
<evidence type="ECO:0000259" key="2">
    <source>
        <dbReference type="Pfam" id="PF13349"/>
    </source>
</evidence>
<keyword evidence="1" id="KW-0732">Signal</keyword>
<name>A0A7K0CU45_9ACTN</name>
<proteinExistence type="predicted"/>
<dbReference type="EMBL" id="WEGJ01000058">
    <property type="protein sequence ID" value="MQY16502.1"/>
    <property type="molecule type" value="Genomic_DNA"/>
</dbReference>
<gene>
    <name evidence="3" type="ORF">SRB5_67010</name>
</gene>
<dbReference type="Pfam" id="PF13349">
    <property type="entry name" value="DUF4097"/>
    <property type="match status" value="1"/>
</dbReference>
<accession>A0A7K0CU45</accession>
<feature type="domain" description="DUF4097" evidence="2">
    <location>
        <begin position="108"/>
        <end position="252"/>
    </location>
</feature>
<comment type="caution">
    <text evidence="3">The sequence shown here is derived from an EMBL/GenBank/DDBJ whole genome shotgun (WGS) entry which is preliminary data.</text>
</comment>
<dbReference type="InterPro" id="IPR025164">
    <property type="entry name" value="Toastrack_DUF4097"/>
</dbReference>
<protein>
    <recommendedName>
        <fullName evidence="2">DUF4097 domain-containing protein</fullName>
    </recommendedName>
</protein>
<feature type="chain" id="PRO_5038666458" description="DUF4097 domain-containing protein" evidence="1">
    <location>
        <begin position="27"/>
        <end position="256"/>
    </location>
</feature>
<dbReference type="Proteomes" id="UP000466345">
    <property type="component" value="Unassembled WGS sequence"/>
</dbReference>
<feature type="signal peptide" evidence="1">
    <location>
        <begin position="1"/>
        <end position="26"/>
    </location>
</feature>
<reference evidence="3 4" key="1">
    <citation type="submission" date="2019-10" db="EMBL/GenBank/DDBJ databases">
        <title>Streptomyces smaragdinus sp. nov. and Streptomyces fabii sp. nov., isolated from the gut of fungus growing-termite Macrotermes natalensis.</title>
        <authorList>
            <person name="Schwitalla J."/>
            <person name="Benndorf R."/>
            <person name="Martin K."/>
            <person name="De Beer W."/>
            <person name="Kaster A.-K."/>
            <person name="Vollmers J."/>
            <person name="Poulsen M."/>
            <person name="Beemelmanns C."/>
        </authorList>
    </citation>
    <scope>NUCLEOTIDE SEQUENCE [LARGE SCALE GENOMIC DNA]</scope>
    <source>
        <strain evidence="3 4">RB5</strain>
    </source>
</reference>
<evidence type="ECO:0000313" key="4">
    <source>
        <dbReference type="Proteomes" id="UP000466345"/>
    </source>
</evidence>
<evidence type="ECO:0000313" key="3">
    <source>
        <dbReference type="EMBL" id="MQY16502.1"/>
    </source>
</evidence>
<evidence type="ECO:0000256" key="1">
    <source>
        <dbReference type="SAM" id="SignalP"/>
    </source>
</evidence>
<organism evidence="3 4">
    <name type="scientific">Streptomyces smaragdinus</name>
    <dbReference type="NCBI Taxonomy" id="2585196"/>
    <lineage>
        <taxon>Bacteria</taxon>
        <taxon>Bacillati</taxon>
        <taxon>Actinomycetota</taxon>
        <taxon>Actinomycetes</taxon>
        <taxon>Kitasatosporales</taxon>
        <taxon>Streptomycetaceae</taxon>
        <taxon>Streptomyces</taxon>
    </lineage>
</organism>
<sequence>MAMTKKQRTLALALTTAALTAATATACSTTHDGAAEERTFTLPGGTKTLTIESDDSALELVPVDRTGTDIKVTRWFKAEKWNGETGTSWSQQGSTLTFEEHCSGVFVNCESRHRVEVPKGFAVKVVEHDGSVKAEGFTTPLDITTEDGSIKVTDIAAPLKLTTKDGSIQADALNTHDVRAHTNDGSIRLDFTDTPQRVTAESKDGSVRLTVPRTTYKVTADARDGGVDIDVPRDDTSARTLEAHTHDGSIRITATH</sequence>
<dbReference type="PROSITE" id="PS51257">
    <property type="entry name" value="PROKAR_LIPOPROTEIN"/>
    <property type="match status" value="1"/>
</dbReference>
<keyword evidence="4" id="KW-1185">Reference proteome</keyword>